<dbReference type="Proteomes" id="UP000030652">
    <property type="component" value="Unassembled WGS sequence"/>
</dbReference>
<dbReference type="Gene3D" id="1.25.60.10">
    <property type="entry name" value="MgtE N-terminal domain-like"/>
    <property type="match status" value="1"/>
</dbReference>
<dbReference type="SUPFAM" id="SSF54631">
    <property type="entry name" value="CBS-domain pair"/>
    <property type="match status" value="1"/>
</dbReference>
<protein>
    <recommendedName>
        <fullName evidence="9">Magnesium transporter MgtE</fullName>
    </recommendedName>
</protein>
<name>A0A0B0EE97_9BACT</name>
<dbReference type="CDD" id="cd04606">
    <property type="entry name" value="CBS_pair_Mg_transporter"/>
    <property type="match status" value="1"/>
</dbReference>
<dbReference type="GO" id="GO:0015095">
    <property type="term" value="F:magnesium ion transmembrane transporter activity"/>
    <property type="evidence" value="ECO:0007669"/>
    <property type="project" value="UniProtKB-UniRule"/>
</dbReference>
<dbReference type="Gene3D" id="1.10.357.20">
    <property type="entry name" value="SLC41 divalent cation transporters, integral membrane domain"/>
    <property type="match status" value="1"/>
</dbReference>
<feature type="transmembrane region" description="Helical" evidence="9">
    <location>
        <begin position="419"/>
        <end position="440"/>
    </location>
</feature>
<dbReference type="Pfam" id="PF00571">
    <property type="entry name" value="CBS"/>
    <property type="match status" value="2"/>
</dbReference>
<keyword evidence="5 9" id="KW-0460">Magnesium</keyword>
<feature type="transmembrane region" description="Helical" evidence="9">
    <location>
        <begin position="281"/>
        <end position="299"/>
    </location>
</feature>
<dbReference type="InterPro" id="IPR038076">
    <property type="entry name" value="MgtE_N_sf"/>
</dbReference>
<dbReference type="PANTHER" id="PTHR43773">
    <property type="entry name" value="MAGNESIUM TRANSPORTER MGTE"/>
    <property type="match status" value="1"/>
</dbReference>
<organism evidence="11 12">
    <name type="scientific">Candidatus Scalindua brodae</name>
    <dbReference type="NCBI Taxonomy" id="237368"/>
    <lineage>
        <taxon>Bacteria</taxon>
        <taxon>Pseudomonadati</taxon>
        <taxon>Planctomycetota</taxon>
        <taxon>Candidatus Brocadiia</taxon>
        <taxon>Candidatus Brocadiales</taxon>
        <taxon>Candidatus Scalinduaceae</taxon>
        <taxon>Candidatus Scalindua</taxon>
    </lineage>
</organism>
<feature type="domain" description="CBS" evidence="10">
    <location>
        <begin position="137"/>
        <end position="200"/>
    </location>
</feature>
<accession>A0A0B0EE97</accession>
<evidence type="ECO:0000256" key="3">
    <source>
        <dbReference type="ARBA" id="ARBA00022448"/>
    </source>
</evidence>
<dbReference type="GO" id="GO:0046872">
    <property type="term" value="F:metal ion binding"/>
    <property type="evidence" value="ECO:0007669"/>
    <property type="project" value="UniProtKB-KW"/>
</dbReference>
<evidence type="ECO:0000256" key="9">
    <source>
        <dbReference type="RuleBase" id="RU362011"/>
    </source>
</evidence>
<evidence type="ECO:0000256" key="8">
    <source>
        <dbReference type="PROSITE-ProRule" id="PRU00703"/>
    </source>
</evidence>
<gene>
    <name evidence="11" type="ORF">SCABRO_03893</name>
</gene>
<keyword evidence="7 9" id="KW-0472">Membrane</keyword>
<dbReference type="InterPro" id="IPR036739">
    <property type="entry name" value="SLC41_membr_dom_sf"/>
</dbReference>
<evidence type="ECO:0000313" key="12">
    <source>
        <dbReference type="Proteomes" id="UP000030652"/>
    </source>
</evidence>
<dbReference type="SMART" id="SM00116">
    <property type="entry name" value="CBS"/>
    <property type="match status" value="2"/>
</dbReference>
<evidence type="ECO:0000256" key="5">
    <source>
        <dbReference type="ARBA" id="ARBA00022842"/>
    </source>
</evidence>
<dbReference type="SUPFAM" id="SSF158791">
    <property type="entry name" value="MgtE N-terminal domain-like"/>
    <property type="match status" value="1"/>
</dbReference>
<evidence type="ECO:0000256" key="6">
    <source>
        <dbReference type="ARBA" id="ARBA00022989"/>
    </source>
</evidence>
<comment type="subunit">
    <text evidence="9">Homodimer.</text>
</comment>
<keyword evidence="9" id="KW-0479">Metal-binding</keyword>
<feature type="domain" description="CBS" evidence="10">
    <location>
        <begin position="201"/>
        <end position="259"/>
    </location>
</feature>
<reference evidence="11 12" key="1">
    <citation type="submission" date="2014-10" db="EMBL/GenBank/DDBJ databases">
        <title>Draft genome of anammox bacterium scalindua brodae, obtained using differential coverage binning of sequence data from two enrichment reactors.</title>
        <authorList>
            <person name="Speth D.R."/>
            <person name="Russ L."/>
            <person name="Kartal B."/>
            <person name="Op den Camp H.J."/>
            <person name="Dutilh B.E."/>
            <person name="Jetten M.S."/>
        </authorList>
    </citation>
    <scope>NUCLEOTIDE SEQUENCE [LARGE SCALE GENOMIC DNA]</scope>
    <source>
        <strain evidence="11">RU1</strain>
    </source>
</reference>
<dbReference type="InterPro" id="IPR006668">
    <property type="entry name" value="Mg_transptr_MgtE_intracell_dom"/>
</dbReference>
<evidence type="ECO:0000256" key="1">
    <source>
        <dbReference type="ARBA" id="ARBA00004141"/>
    </source>
</evidence>
<dbReference type="SMART" id="SM00924">
    <property type="entry name" value="MgtE_N"/>
    <property type="match status" value="1"/>
</dbReference>
<dbReference type="AlphaFoldDB" id="A0A0B0EE97"/>
<dbReference type="SUPFAM" id="SSF161093">
    <property type="entry name" value="MgtE membrane domain-like"/>
    <property type="match status" value="1"/>
</dbReference>
<evidence type="ECO:0000259" key="10">
    <source>
        <dbReference type="PROSITE" id="PS51371"/>
    </source>
</evidence>
<feature type="transmembrane region" description="Helical" evidence="9">
    <location>
        <begin position="386"/>
        <end position="412"/>
    </location>
</feature>
<dbReference type="PANTHER" id="PTHR43773:SF1">
    <property type="entry name" value="MAGNESIUM TRANSPORTER MGTE"/>
    <property type="match status" value="1"/>
</dbReference>
<dbReference type="eggNOG" id="COG2239">
    <property type="taxonomic scope" value="Bacteria"/>
</dbReference>
<comment type="caution">
    <text evidence="11">The sequence shown here is derived from an EMBL/GenBank/DDBJ whole genome shotgun (WGS) entry which is preliminary data.</text>
</comment>
<keyword evidence="6 9" id="KW-1133">Transmembrane helix</keyword>
<evidence type="ECO:0000256" key="4">
    <source>
        <dbReference type="ARBA" id="ARBA00022692"/>
    </source>
</evidence>
<keyword evidence="8" id="KW-0129">CBS domain</keyword>
<evidence type="ECO:0000256" key="7">
    <source>
        <dbReference type="ARBA" id="ARBA00023136"/>
    </source>
</evidence>
<dbReference type="InterPro" id="IPR006669">
    <property type="entry name" value="MgtE_transporter"/>
</dbReference>
<dbReference type="InterPro" id="IPR046342">
    <property type="entry name" value="CBS_dom_sf"/>
</dbReference>
<keyword evidence="9" id="KW-1003">Cell membrane</keyword>
<sequence>MKWYKIFTPELKELIESKNLKGLSLLLRNIHPADIADIIRELEPTERVITLRVLNKTKIAEIFSLLDPEEEEELLGYFTERRAKSILLEMDPDDRIQLLDELPASMVKKLLNLFPIEEREETNILLNYPPKSAGRIMTTGYVDLGTEITVSEALEIIRKTGSDRETIYTCYAINEGRKLCGVVSLRDIILAKPDQKIYQIMNEKVYKVYTTDDQEEAARVIQKYDFLSLPVVDSENRLVGIITVDDILDVVEEEATKDFHKMAAIQMPEERYFRAGYLKQLSGRVGWLFVLVLASTISGKILQKYSLALSSLIALAYFIPMLMGAGGNIGSQSSTLVIRALATGELSLRQWRKVLVSEACAGFVIGSVLGTTAFFISIFLLDNTMLGITVGISVATVVTVGNLAGVAIPLLFNYFKLDPAIVSAPLITTILDVTGIIIYFEIARRILNIHS</sequence>
<comment type="subcellular location">
    <subcellularLocation>
        <location evidence="9">Cell membrane</location>
        <topology evidence="9">Multi-pass membrane protein</topology>
    </subcellularLocation>
    <subcellularLocation>
        <location evidence="1">Membrane</location>
        <topology evidence="1">Multi-pass membrane protein</topology>
    </subcellularLocation>
</comment>
<dbReference type="InterPro" id="IPR000644">
    <property type="entry name" value="CBS_dom"/>
</dbReference>
<dbReference type="PROSITE" id="PS51371">
    <property type="entry name" value="CBS"/>
    <property type="match status" value="2"/>
</dbReference>
<dbReference type="GO" id="GO:0005886">
    <property type="term" value="C:plasma membrane"/>
    <property type="evidence" value="ECO:0007669"/>
    <property type="project" value="UniProtKB-SubCell"/>
</dbReference>
<dbReference type="EMBL" id="JRYO01000265">
    <property type="protein sequence ID" value="KHE90396.1"/>
    <property type="molecule type" value="Genomic_DNA"/>
</dbReference>
<feature type="transmembrane region" description="Helical" evidence="9">
    <location>
        <begin position="359"/>
        <end position="380"/>
    </location>
</feature>
<comment type="similarity">
    <text evidence="2 9">Belongs to the SLC41A transporter family.</text>
</comment>
<dbReference type="NCBIfam" id="TIGR00400">
    <property type="entry name" value="mgtE"/>
    <property type="match status" value="1"/>
</dbReference>
<keyword evidence="4 9" id="KW-0812">Transmembrane</keyword>
<evidence type="ECO:0000256" key="2">
    <source>
        <dbReference type="ARBA" id="ARBA00009749"/>
    </source>
</evidence>
<dbReference type="Gene3D" id="3.10.580.10">
    <property type="entry name" value="CBS-domain"/>
    <property type="match status" value="1"/>
</dbReference>
<proteinExistence type="inferred from homology"/>
<keyword evidence="3 9" id="KW-0813">Transport</keyword>
<comment type="function">
    <text evidence="9">Acts as a magnesium transporter.</text>
</comment>
<feature type="transmembrane region" description="Helical" evidence="9">
    <location>
        <begin position="305"/>
        <end position="325"/>
    </location>
</feature>
<dbReference type="InterPro" id="IPR006667">
    <property type="entry name" value="SLC41_membr_dom"/>
</dbReference>
<evidence type="ECO:0000313" key="11">
    <source>
        <dbReference type="EMBL" id="KHE90396.1"/>
    </source>
</evidence>
<dbReference type="Pfam" id="PF03448">
    <property type="entry name" value="MgtE_N"/>
    <property type="match status" value="1"/>
</dbReference>
<dbReference type="Pfam" id="PF01769">
    <property type="entry name" value="MgtE"/>
    <property type="match status" value="1"/>
</dbReference>
<dbReference type="PATRIC" id="fig|237368.3.peg.4188"/>